<reference evidence="1" key="1">
    <citation type="journal article" date="2015" name="Nature">
        <title>Complex archaea that bridge the gap between prokaryotes and eukaryotes.</title>
        <authorList>
            <person name="Spang A."/>
            <person name="Saw J.H."/>
            <person name="Jorgensen S.L."/>
            <person name="Zaremba-Niedzwiedzka K."/>
            <person name="Martijn J."/>
            <person name="Lind A.E."/>
            <person name="van Eijk R."/>
            <person name="Schleper C."/>
            <person name="Guy L."/>
            <person name="Ettema T.J."/>
        </authorList>
    </citation>
    <scope>NUCLEOTIDE SEQUENCE</scope>
</reference>
<sequence length="183" mass="21341">MLIRDETTKVNKKSKRPTLILEGTDCSGKTYLAQEIQMRWKCKYLHVKQAPRGVDTLTHFMGKLKNIRQPTIIDRLHWSEQVYAKILREDSLLSDRDFGVIDGYMVAHKGIFIRCSPPLQVVLDKINQDTDGENHNEETATRVWQEYYESPRTVLPIIDYDYTTQNVDGLLKRAEMIMEAFYG</sequence>
<accession>A0A0F9HMI0</accession>
<dbReference type="Gene3D" id="3.40.50.300">
    <property type="entry name" value="P-loop containing nucleotide triphosphate hydrolases"/>
    <property type="match status" value="1"/>
</dbReference>
<evidence type="ECO:0008006" key="2">
    <source>
        <dbReference type="Google" id="ProtNLM"/>
    </source>
</evidence>
<dbReference type="EMBL" id="LAZR01014686">
    <property type="protein sequence ID" value="KKM16387.1"/>
    <property type="molecule type" value="Genomic_DNA"/>
</dbReference>
<gene>
    <name evidence="1" type="ORF">LCGC14_1686370</name>
</gene>
<evidence type="ECO:0000313" key="1">
    <source>
        <dbReference type="EMBL" id="KKM16387.1"/>
    </source>
</evidence>
<name>A0A0F9HMI0_9ZZZZ</name>
<proteinExistence type="predicted"/>
<protein>
    <recommendedName>
        <fullName evidence="2">Thymidylate kinase-like domain-containing protein</fullName>
    </recommendedName>
</protein>
<dbReference type="SUPFAM" id="SSF52540">
    <property type="entry name" value="P-loop containing nucleoside triphosphate hydrolases"/>
    <property type="match status" value="1"/>
</dbReference>
<comment type="caution">
    <text evidence="1">The sequence shown here is derived from an EMBL/GenBank/DDBJ whole genome shotgun (WGS) entry which is preliminary data.</text>
</comment>
<dbReference type="InterPro" id="IPR027417">
    <property type="entry name" value="P-loop_NTPase"/>
</dbReference>
<dbReference type="AlphaFoldDB" id="A0A0F9HMI0"/>
<organism evidence="1">
    <name type="scientific">marine sediment metagenome</name>
    <dbReference type="NCBI Taxonomy" id="412755"/>
    <lineage>
        <taxon>unclassified sequences</taxon>
        <taxon>metagenomes</taxon>
        <taxon>ecological metagenomes</taxon>
    </lineage>
</organism>